<keyword evidence="1" id="KW-0472">Membrane</keyword>
<organism evidence="2">
    <name type="scientific">uncultured Caudovirales phage</name>
    <dbReference type="NCBI Taxonomy" id="2100421"/>
    <lineage>
        <taxon>Viruses</taxon>
        <taxon>Duplodnaviria</taxon>
        <taxon>Heunggongvirae</taxon>
        <taxon>Uroviricota</taxon>
        <taxon>Caudoviricetes</taxon>
        <taxon>Peduoviridae</taxon>
        <taxon>Maltschvirus</taxon>
        <taxon>Maltschvirus maltsch</taxon>
    </lineage>
</organism>
<feature type="transmembrane region" description="Helical" evidence="1">
    <location>
        <begin position="534"/>
        <end position="554"/>
    </location>
</feature>
<reference evidence="2" key="1">
    <citation type="submission" date="2020-05" db="EMBL/GenBank/DDBJ databases">
        <authorList>
            <person name="Chiriac C."/>
            <person name="Salcher M."/>
            <person name="Ghai R."/>
            <person name="Kavagutti S V."/>
        </authorList>
    </citation>
    <scope>NUCLEOTIDE SEQUENCE</scope>
</reference>
<sequence length="608" mass="65543">MADNQMVKIEFDFDLGNVPASAKKFAEYLKGIESGSKEAQAQLKTLGNEIDKTADKMNKSGSSIKKSNQQWTNFALVIQDLPYGFRGIQNNLPALLGGIAGLAGPIYLVGSAVIALVTLWDQGFFKMKNATEALTKANKEYAESIKTAMGSASEEIAKIKALTAAASNQELSMSKRLKAVKLLQDQYPSYFGNLKQEQILNGNVTTAIDKVKFAILERAKATAIGGKINTIASEKFVKEEELFQLALQKTKRMQSDIALATSHGYKGKALKSYLDFTLFDIREKENLIKGEIGKLEVELNRLGGLYEKTTANTLDLGPNDDKKKAAASLKVYKANLKAQAKLLAEMRKRAALSMNQGTSPIADSYEQDIKNAEKEVQDNLAFQIKNKAENSKKTIALIKEQYQTEVNEAEGSYEKIKIAQDNMAANLNAAYMKDTITNEDRHKAFIDLTTKQTKAAVQNAKELMAQTVQIGIGIMNALGPALDLLLEKGANIGEVLTKAFQDIIKKLVKVAITAAIAVAIMSLIPGLIQPGKGLATFGNLVAGGMGLGSALFGGGGGTGADASQATNAINTIQTNQTGDNNGQFVLRGNDLVLALNRSETSLNLRRGA</sequence>
<keyword evidence="1" id="KW-0812">Transmembrane</keyword>
<protein>
    <submittedName>
        <fullName evidence="2">Uncharacterized protein</fullName>
    </submittedName>
</protein>
<feature type="transmembrane region" description="Helical" evidence="1">
    <location>
        <begin position="94"/>
        <end position="120"/>
    </location>
</feature>
<proteinExistence type="predicted"/>
<evidence type="ECO:0000313" key="2">
    <source>
        <dbReference type="EMBL" id="CAB5195008.1"/>
    </source>
</evidence>
<keyword evidence="1" id="KW-1133">Transmembrane helix</keyword>
<evidence type="ECO:0000256" key="1">
    <source>
        <dbReference type="SAM" id="Phobius"/>
    </source>
</evidence>
<gene>
    <name evidence="2" type="ORF">UFOVP174_47</name>
</gene>
<feature type="transmembrane region" description="Helical" evidence="1">
    <location>
        <begin position="507"/>
        <end position="528"/>
    </location>
</feature>
<accession>A0A6J7WBU5</accession>
<dbReference type="EMBL" id="LR798216">
    <property type="protein sequence ID" value="CAB5195008.1"/>
    <property type="molecule type" value="Genomic_DNA"/>
</dbReference>
<name>A0A6J7WBU5_9CAUD</name>